<dbReference type="InterPro" id="IPR051693">
    <property type="entry name" value="UPF0046_metallophosphoest"/>
</dbReference>
<gene>
    <name evidence="2" type="ORF">DFH08DRAFT_1084190</name>
</gene>
<sequence>MPSLLFQSPNRRRAKPGRPPWTLRPPTPTGRPHSARCVMRDVLPHSGDLTRSGTLNDLRHMMAWLYALPHPIKIIIASNSDSILDREWYDVNRAQTGRHGNEATWERSPNVGGPARAFSYDKVDGEAMMGAFPSTNILLTHCPPHNILDLTNKADRAWCPALATRAYLSSSHACTSSGTFTRCEAHIFICGPRRWAQYVRQRADYESRLGPDELIIEEEREQTVFVNAANHPSGPNVPREYGQLRCGWSRVLTGKYTSIIWKCLLQATLYRVYIRQHVKFNLTPRWTLGRSREIQRTRVGTQDVEHDFAHACSSYRGIRSG</sequence>
<dbReference type="Gene3D" id="3.60.21.10">
    <property type="match status" value="2"/>
</dbReference>
<evidence type="ECO:0000313" key="2">
    <source>
        <dbReference type="EMBL" id="KAJ7330417.1"/>
    </source>
</evidence>
<dbReference type="InterPro" id="IPR029052">
    <property type="entry name" value="Metallo-depent_PP-like"/>
</dbReference>
<feature type="region of interest" description="Disordered" evidence="1">
    <location>
        <begin position="1"/>
        <end position="34"/>
    </location>
</feature>
<accession>A0AAD7EJ91</accession>
<dbReference type="Proteomes" id="UP001218218">
    <property type="component" value="Unassembled WGS sequence"/>
</dbReference>
<evidence type="ECO:0000256" key="1">
    <source>
        <dbReference type="SAM" id="MobiDB-lite"/>
    </source>
</evidence>
<evidence type="ECO:0000313" key="3">
    <source>
        <dbReference type="Proteomes" id="UP001218218"/>
    </source>
</evidence>
<dbReference type="PANTHER" id="PTHR12905">
    <property type="entry name" value="METALLOPHOSPHOESTERASE"/>
    <property type="match status" value="1"/>
</dbReference>
<dbReference type="SUPFAM" id="SSF56300">
    <property type="entry name" value="Metallo-dependent phosphatases"/>
    <property type="match status" value="1"/>
</dbReference>
<dbReference type="EMBL" id="JARIHO010000037">
    <property type="protein sequence ID" value="KAJ7330417.1"/>
    <property type="molecule type" value="Genomic_DNA"/>
</dbReference>
<protein>
    <submittedName>
        <fullName evidence="2">Uncharacterized protein</fullName>
    </submittedName>
</protein>
<comment type="caution">
    <text evidence="2">The sequence shown here is derived from an EMBL/GenBank/DDBJ whole genome shotgun (WGS) entry which is preliminary data.</text>
</comment>
<feature type="compositionally biased region" description="Pro residues" evidence="1">
    <location>
        <begin position="17"/>
        <end position="29"/>
    </location>
</feature>
<organism evidence="2 3">
    <name type="scientific">Mycena albidolilacea</name>
    <dbReference type="NCBI Taxonomy" id="1033008"/>
    <lineage>
        <taxon>Eukaryota</taxon>
        <taxon>Fungi</taxon>
        <taxon>Dikarya</taxon>
        <taxon>Basidiomycota</taxon>
        <taxon>Agaricomycotina</taxon>
        <taxon>Agaricomycetes</taxon>
        <taxon>Agaricomycetidae</taxon>
        <taxon>Agaricales</taxon>
        <taxon>Marasmiineae</taxon>
        <taxon>Mycenaceae</taxon>
        <taxon>Mycena</taxon>
    </lineage>
</organism>
<dbReference type="PANTHER" id="PTHR12905:SF0">
    <property type="entry name" value="CALCINEURIN-LIKE PHOSPHOESTERASE DOMAIN-CONTAINING PROTEIN"/>
    <property type="match status" value="1"/>
</dbReference>
<name>A0AAD7EJ91_9AGAR</name>
<keyword evidence="3" id="KW-1185">Reference proteome</keyword>
<reference evidence="2" key="1">
    <citation type="submission" date="2023-03" db="EMBL/GenBank/DDBJ databases">
        <title>Massive genome expansion in bonnet fungi (Mycena s.s.) driven by repeated elements and novel gene families across ecological guilds.</title>
        <authorList>
            <consortium name="Lawrence Berkeley National Laboratory"/>
            <person name="Harder C.B."/>
            <person name="Miyauchi S."/>
            <person name="Viragh M."/>
            <person name="Kuo A."/>
            <person name="Thoen E."/>
            <person name="Andreopoulos B."/>
            <person name="Lu D."/>
            <person name="Skrede I."/>
            <person name="Drula E."/>
            <person name="Henrissat B."/>
            <person name="Morin E."/>
            <person name="Kohler A."/>
            <person name="Barry K."/>
            <person name="LaButti K."/>
            <person name="Morin E."/>
            <person name="Salamov A."/>
            <person name="Lipzen A."/>
            <person name="Mereny Z."/>
            <person name="Hegedus B."/>
            <person name="Baldrian P."/>
            <person name="Stursova M."/>
            <person name="Weitz H."/>
            <person name="Taylor A."/>
            <person name="Grigoriev I.V."/>
            <person name="Nagy L.G."/>
            <person name="Martin F."/>
            <person name="Kauserud H."/>
        </authorList>
    </citation>
    <scope>NUCLEOTIDE SEQUENCE</scope>
    <source>
        <strain evidence="2">CBHHK002</strain>
    </source>
</reference>
<dbReference type="AlphaFoldDB" id="A0AAD7EJ91"/>
<proteinExistence type="predicted"/>